<dbReference type="PROSITE" id="PS00226">
    <property type="entry name" value="IF_ROD_1"/>
    <property type="match status" value="1"/>
</dbReference>
<dbReference type="InterPro" id="IPR036415">
    <property type="entry name" value="Lamin_tail_dom_sf"/>
</dbReference>
<reference evidence="11" key="1">
    <citation type="submission" date="2024-02" db="UniProtKB">
        <authorList>
            <consortium name="WormBaseParasite"/>
        </authorList>
    </citation>
    <scope>IDENTIFICATION</scope>
</reference>
<dbReference type="SUPFAM" id="SSF57997">
    <property type="entry name" value="Tropomyosin"/>
    <property type="match status" value="1"/>
</dbReference>
<dbReference type="InterPro" id="IPR018039">
    <property type="entry name" value="IF_conserved"/>
</dbReference>
<dbReference type="GO" id="GO:0051664">
    <property type="term" value="P:nuclear pore localization"/>
    <property type="evidence" value="ECO:0007669"/>
    <property type="project" value="TreeGrafter"/>
</dbReference>
<evidence type="ECO:0000256" key="3">
    <source>
        <dbReference type="ARBA" id="ARBA00022754"/>
    </source>
</evidence>
<dbReference type="PROSITE" id="PS51842">
    <property type="entry name" value="IF_ROD_2"/>
    <property type="match status" value="1"/>
</dbReference>
<dbReference type="FunFam" id="1.20.5.1160:FF:000016">
    <property type="entry name" value="Intermediate filament protein A"/>
    <property type="match status" value="1"/>
</dbReference>
<evidence type="ECO:0000259" key="8">
    <source>
        <dbReference type="PROSITE" id="PS51841"/>
    </source>
</evidence>
<dbReference type="PANTHER" id="PTHR45721:SF12">
    <property type="entry name" value="INTERMEDIATE FILAMENT PROTEIN IFA-1"/>
    <property type="match status" value="1"/>
</dbReference>
<proteinExistence type="inferred from homology"/>
<evidence type="ECO:0000313" key="10">
    <source>
        <dbReference type="Proteomes" id="UP000035681"/>
    </source>
</evidence>
<sequence>SGARMLKIVTESSSSRIGSGLSPFGQNAASTIRDSREREKKEMSDLNDKLADYIEKVRFLEAQNRKLAADLEALRGKWGKDTHNIRNMYEGELRDAKKLVKDTDAQREELEKNIRKMTEELLELKDKYNDALKGRENDKITIDNLLKQLADIEAEVNYLKRKISDLEEEVSFIKKDNQNLLHELQRTRTDLDQETLNRIDYQNQVQTLLEEIEFLRRVHDQEIKELQTLAARDTTPENREFFKNELSAAIRDIRTEYDQIYNHNRTDMESWYRLKVQEIQTQSARQNIEQGYAKEEVKRLRTQLTDLRGKLADLEARNSLLEKQIQELNFQLEDDQRSYEAALNEKDAQIRKMREECQALMVELQMLLDTKQTLDAEIAIYRKMLEGEENRAGLRQLVEQVVKTHGITQQEDTETLRVIKGETASRSSFQRSAKGNVSIQECSPDGKFIIIQNTHRAKDEPIGEWKLKRKIDGKKEIVYTFPKDFVLKGGKTVKIFARNQGISSPPSQLVFDGEDSFGTGSNIQTILYNKDAEERATHIQRSSKYKIMASPWTQCYNKFNLKNKLDLNYFPKLIYNETNDGKSVSDIVYEYAKMVKNETFYLGIVPKNEVLLKTGFGHFYLYHLYNKDIKNINDLEDSLKLHAIVVINSNAGIHFPIVKKSEYDKCSQTMKYYYVLGSFNGNENKFGSISPQQIISDNKKISNKSNVSDLGNNLSIANNRSPSDINKSMVSNTQKKPIEENKKSKCKEKMFNNNLEEKKKFDKYSMNDSSNTSILLSKKDTKYIKLQKELSTKKCDKKKCVISLKNEKNFKNNLKSTSSKSSIPSTTIIEKFDIKKKDKKLIRDDDFYNSYYLGDKCKKEANNAIKKSFDFAFYHREKNIKQKKRKRIMYMVYKQLEGKLIHLPITRKRNPKYDGSKDSVKRFYVLKTPYDNYEYFNSFKEMVDYFYDRIEEVKELHKKLIN</sequence>
<feature type="domain" description="IF rod" evidence="9">
    <location>
        <begin position="39"/>
        <end position="392"/>
    </location>
</feature>
<dbReference type="SUPFAM" id="SSF74853">
    <property type="entry name" value="Lamin A/C globular tail domain"/>
    <property type="match status" value="1"/>
</dbReference>
<dbReference type="SMART" id="SM01391">
    <property type="entry name" value="Filament"/>
    <property type="match status" value="1"/>
</dbReference>
<dbReference type="InterPro" id="IPR001322">
    <property type="entry name" value="Lamin_tail_dom"/>
</dbReference>
<dbReference type="GO" id="GO:0005882">
    <property type="term" value="C:intermediate filament"/>
    <property type="evidence" value="ECO:0007669"/>
    <property type="project" value="UniProtKB-KW"/>
</dbReference>
<keyword evidence="4 6" id="KW-0175">Coiled coil</keyword>
<evidence type="ECO:0000256" key="7">
    <source>
        <dbReference type="SAM" id="MobiDB-lite"/>
    </source>
</evidence>
<evidence type="ECO:0000256" key="2">
    <source>
        <dbReference type="ARBA" id="ARBA00022490"/>
    </source>
</evidence>
<evidence type="ECO:0000256" key="4">
    <source>
        <dbReference type="ARBA" id="ARBA00023054"/>
    </source>
</evidence>
<dbReference type="GO" id="GO:0005200">
    <property type="term" value="F:structural constituent of cytoskeleton"/>
    <property type="evidence" value="ECO:0007669"/>
    <property type="project" value="TreeGrafter"/>
</dbReference>
<dbReference type="Gene3D" id="1.20.5.1160">
    <property type="entry name" value="Vasodilator-stimulated phosphoprotein"/>
    <property type="match status" value="2"/>
</dbReference>
<dbReference type="Gene3D" id="1.20.5.170">
    <property type="match status" value="1"/>
</dbReference>
<keyword evidence="2" id="KW-0963">Cytoplasm</keyword>
<comment type="subcellular location">
    <subcellularLocation>
        <location evidence="1">Cytoplasm</location>
    </subcellularLocation>
</comment>
<keyword evidence="10" id="KW-1185">Reference proteome</keyword>
<dbReference type="PANTHER" id="PTHR45721">
    <property type="entry name" value="LAMIN DM0-RELATED"/>
    <property type="match status" value="1"/>
</dbReference>
<feature type="domain" description="LTD" evidence="8">
    <location>
        <begin position="425"/>
        <end position="542"/>
    </location>
</feature>
<dbReference type="PROSITE" id="PS51841">
    <property type="entry name" value="LTD"/>
    <property type="match status" value="1"/>
</dbReference>
<dbReference type="FunFam" id="1.20.5.170:FF:000058">
    <property type="entry name" value="Intermediate filament protein B"/>
    <property type="match status" value="1"/>
</dbReference>
<feature type="coiled-coil region" evidence="6">
    <location>
        <begin position="297"/>
        <end position="391"/>
    </location>
</feature>
<evidence type="ECO:0000256" key="1">
    <source>
        <dbReference type="ARBA" id="ARBA00004496"/>
    </source>
</evidence>
<name>A0AAF5D0U0_STRER</name>
<dbReference type="Pfam" id="PF00932">
    <property type="entry name" value="LTD"/>
    <property type="match status" value="1"/>
</dbReference>
<dbReference type="FunFam" id="2.60.40.1260:FF:000003">
    <property type="entry name" value="Intermediate filament protein A"/>
    <property type="match status" value="1"/>
</dbReference>
<dbReference type="InterPro" id="IPR039008">
    <property type="entry name" value="IF_rod_dom"/>
</dbReference>
<protein>
    <submittedName>
        <fullName evidence="11">SH2 domain-containing protein</fullName>
    </submittedName>
</protein>
<accession>A0AAF5D0U0</accession>
<dbReference type="Proteomes" id="UP000035681">
    <property type="component" value="Unplaced"/>
</dbReference>
<dbReference type="FunFam" id="1.20.5.500:FF:000001">
    <property type="entry name" value="Type II keratin 23"/>
    <property type="match status" value="1"/>
</dbReference>
<dbReference type="GO" id="GO:0005652">
    <property type="term" value="C:nuclear lamina"/>
    <property type="evidence" value="ECO:0007669"/>
    <property type="project" value="TreeGrafter"/>
</dbReference>
<dbReference type="GO" id="GO:0031507">
    <property type="term" value="P:heterochromatin formation"/>
    <property type="evidence" value="ECO:0007669"/>
    <property type="project" value="TreeGrafter"/>
</dbReference>
<dbReference type="GO" id="GO:0090435">
    <property type="term" value="P:protein localization to nuclear envelope"/>
    <property type="evidence" value="ECO:0007669"/>
    <property type="project" value="TreeGrafter"/>
</dbReference>
<feature type="region of interest" description="Disordered" evidence="7">
    <location>
        <begin position="15"/>
        <end position="43"/>
    </location>
</feature>
<evidence type="ECO:0000259" key="9">
    <source>
        <dbReference type="PROSITE" id="PS51842"/>
    </source>
</evidence>
<comment type="similarity">
    <text evidence="5">Belongs to the intermediate filament family.</text>
</comment>
<feature type="compositionally biased region" description="Basic and acidic residues" evidence="7">
    <location>
        <begin position="33"/>
        <end position="43"/>
    </location>
</feature>
<dbReference type="FunFam" id="1.20.5.1160:FF:000023">
    <property type="entry name" value="Intermediate filament protein ifa-1"/>
    <property type="match status" value="1"/>
</dbReference>
<dbReference type="GO" id="GO:0007097">
    <property type="term" value="P:nuclear migration"/>
    <property type="evidence" value="ECO:0007669"/>
    <property type="project" value="TreeGrafter"/>
</dbReference>
<dbReference type="Gene3D" id="2.60.40.1260">
    <property type="entry name" value="Lamin Tail domain"/>
    <property type="match status" value="1"/>
</dbReference>
<dbReference type="AlphaFoldDB" id="A0AAF5D0U0"/>
<evidence type="ECO:0000256" key="5">
    <source>
        <dbReference type="RuleBase" id="RU000685"/>
    </source>
</evidence>
<dbReference type="WBParaSite" id="TCONS_00004726.p1">
    <property type="protein sequence ID" value="TCONS_00004726.p1"/>
    <property type="gene ID" value="XLOC_002632"/>
</dbReference>
<dbReference type="GO" id="GO:0006998">
    <property type="term" value="P:nuclear envelope organization"/>
    <property type="evidence" value="ECO:0007669"/>
    <property type="project" value="TreeGrafter"/>
</dbReference>
<dbReference type="Gene3D" id="1.20.5.500">
    <property type="entry name" value="Single helix bin"/>
    <property type="match status" value="1"/>
</dbReference>
<dbReference type="SUPFAM" id="SSF64593">
    <property type="entry name" value="Intermediate filament protein, coiled coil region"/>
    <property type="match status" value="2"/>
</dbReference>
<dbReference type="Pfam" id="PF00038">
    <property type="entry name" value="Filament"/>
    <property type="match status" value="1"/>
</dbReference>
<keyword evidence="3 5" id="KW-0403">Intermediate filament</keyword>
<evidence type="ECO:0000256" key="6">
    <source>
        <dbReference type="SAM" id="Coils"/>
    </source>
</evidence>
<dbReference type="GO" id="GO:0005737">
    <property type="term" value="C:cytoplasm"/>
    <property type="evidence" value="ECO:0007669"/>
    <property type="project" value="UniProtKB-SubCell"/>
</dbReference>
<evidence type="ECO:0000313" key="11">
    <source>
        <dbReference type="WBParaSite" id="TCONS_00004726.p1"/>
    </source>
</evidence>
<organism evidence="10 11">
    <name type="scientific">Strongyloides stercoralis</name>
    <name type="common">Threadworm</name>
    <dbReference type="NCBI Taxonomy" id="6248"/>
    <lineage>
        <taxon>Eukaryota</taxon>
        <taxon>Metazoa</taxon>
        <taxon>Ecdysozoa</taxon>
        <taxon>Nematoda</taxon>
        <taxon>Chromadorea</taxon>
        <taxon>Rhabditida</taxon>
        <taxon>Tylenchina</taxon>
        <taxon>Panagrolaimomorpha</taxon>
        <taxon>Strongyloidoidea</taxon>
        <taxon>Strongyloididae</taxon>
        <taxon>Strongyloides</taxon>
    </lineage>
</organism>